<gene>
    <name evidence="3" type="ORF">GSTENG00033987001</name>
</gene>
<feature type="chain" id="PRO_5004242766" evidence="2">
    <location>
        <begin position="17"/>
        <end position="160"/>
    </location>
</feature>
<evidence type="ECO:0000256" key="2">
    <source>
        <dbReference type="SAM" id="SignalP"/>
    </source>
</evidence>
<evidence type="ECO:0000313" key="3">
    <source>
        <dbReference type="EMBL" id="CAG11894.1"/>
    </source>
</evidence>
<reference evidence="3" key="1">
    <citation type="journal article" date="2004" name="Nature">
        <title>Genome duplication in the teleost fish Tetraodon nigroviridis reveals the early vertebrate proto-karyotype.</title>
        <authorList>
            <person name="Jaillon O."/>
            <person name="Aury J.-M."/>
            <person name="Brunet F."/>
            <person name="Petit J.-L."/>
            <person name="Stange-Thomann N."/>
            <person name="Mauceli E."/>
            <person name="Bouneau L."/>
            <person name="Fischer C."/>
            <person name="Ozouf-Costaz C."/>
            <person name="Bernot A."/>
            <person name="Nicaud S."/>
            <person name="Jaffe D."/>
            <person name="Fisher S."/>
            <person name="Lutfalla G."/>
            <person name="Dossat C."/>
            <person name="Segurens B."/>
            <person name="Dasilva C."/>
            <person name="Salanoubat M."/>
            <person name="Levy M."/>
            <person name="Boudet N."/>
            <person name="Castellano S."/>
            <person name="Anthouard V."/>
            <person name="Jubin C."/>
            <person name="Castelli V."/>
            <person name="Katinka M."/>
            <person name="Vacherie B."/>
            <person name="Biemont C."/>
            <person name="Skalli Z."/>
            <person name="Cattolico L."/>
            <person name="Poulain J."/>
            <person name="De Berardinis V."/>
            <person name="Cruaud C."/>
            <person name="Duprat S."/>
            <person name="Brottier P."/>
            <person name="Coutanceau J.-P."/>
            <person name="Gouzy J."/>
            <person name="Parra G."/>
            <person name="Lardier G."/>
            <person name="Chapple C."/>
            <person name="McKernan K.J."/>
            <person name="McEwan P."/>
            <person name="Bosak S."/>
            <person name="Kellis M."/>
            <person name="Volff J.-N."/>
            <person name="Guigo R."/>
            <person name="Zody M.C."/>
            <person name="Mesirov J."/>
            <person name="Lindblad-Toh K."/>
            <person name="Birren B."/>
            <person name="Nusbaum C."/>
            <person name="Kahn D."/>
            <person name="Robinson-Rechavi M."/>
            <person name="Laudet V."/>
            <person name="Schachter V."/>
            <person name="Quetier F."/>
            <person name="Saurin W."/>
            <person name="Scarpelli C."/>
            <person name="Wincker P."/>
            <person name="Lander E.S."/>
            <person name="Weissenbach J."/>
            <person name="Roest Crollius H."/>
        </authorList>
    </citation>
    <scope>NUCLEOTIDE SEQUENCE [LARGE SCALE GENOMIC DNA]</scope>
</reference>
<feature type="region of interest" description="Disordered" evidence="1">
    <location>
        <begin position="78"/>
        <end position="107"/>
    </location>
</feature>
<comment type="caution">
    <text evidence="3">The sequence shown here is derived from an EMBL/GenBank/DDBJ whole genome shotgun (WGS) entry which is preliminary data.</text>
</comment>
<name>Q4RI88_TETNG</name>
<organism evidence="3">
    <name type="scientific">Tetraodon nigroviridis</name>
    <name type="common">Spotted green pufferfish</name>
    <name type="synonym">Chelonodon nigroviridis</name>
    <dbReference type="NCBI Taxonomy" id="99883"/>
    <lineage>
        <taxon>Eukaryota</taxon>
        <taxon>Metazoa</taxon>
        <taxon>Chordata</taxon>
        <taxon>Craniata</taxon>
        <taxon>Vertebrata</taxon>
        <taxon>Euteleostomi</taxon>
        <taxon>Actinopterygii</taxon>
        <taxon>Neopterygii</taxon>
        <taxon>Teleostei</taxon>
        <taxon>Neoteleostei</taxon>
        <taxon>Acanthomorphata</taxon>
        <taxon>Eupercaria</taxon>
        <taxon>Tetraodontiformes</taxon>
        <taxon>Tetradontoidea</taxon>
        <taxon>Tetraodontidae</taxon>
        <taxon>Tetraodon</taxon>
    </lineage>
</organism>
<evidence type="ECO:0000256" key="1">
    <source>
        <dbReference type="SAM" id="MobiDB-lite"/>
    </source>
</evidence>
<dbReference type="AlphaFoldDB" id="Q4RI88"/>
<proteinExistence type="predicted"/>
<reference evidence="3" key="2">
    <citation type="submission" date="2004-02" db="EMBL/GenBank/DDBJ databases">
        <authorList>
            <consortium name="Genoscope"/>
            <consortium name="Whitehead Institute Centre for Genome Research"/>
        </authorList>
    </citation>
    <scope>NUCLEOTIDE SEQUENCE</scope>
</reference>
<feature type="compositionally biased region" description="Basic and acidic residues" evidence="1">
    <location>
        <begin position="97"/>
        <end position="107"/>
    </location>
</feature>
<sequence length="160" mass="18011">MKYVIALLAVSAVALALLIVHGVVQEMNLHRLKTRTASSALSVDSKEQTIVATKNQVAQLRIAMETERTKAKELAKRHEEIENAKRESEAKLQACNTEKDAEAKKKTETENTINELKENKTVNELKEEIEKTKKLIKNRDQLVCALADQTQDEVKKLCAE</sequence>
<dbReference type="OrthoDB" id="8960309at2759"/>
<feature type="compositionally biased region" description="Basic and acidic residues" evidence="1">
    <location>
        <begin position="78"/>
        <end position="90"/>
    </location>
</feature>
<dbReference type="EMBL" id="CAAE01015044">
    <property type="protein sequence ID" value="CAG11894.1"/>
    <property type="molecule type" value="Genomic_DNA"/>
</dbReference>
<keyword evidence="2" id="KW-0732">Signal</keyword>
<protein>
    <submittedName>
        <fullName evidence="3">(spotted green pufferfish) hypothetical protein</fullName>
    </submittedName>
</protein>
<dbReference type="KEGG" id="tng:GSTEN00033987G001"/>
<feature type="signal peptide" evidence="2">
    <location>
        <begin position="1"/>
        <end position="16"/>
    </location>
</feature>
<accession>Q4RI88</accession>